<protein>
    <submittedName>
        <fullName evidence="1">Uncharacterized protein</fullName>
    </submittedName>
</protein>
<reference evidence="1 2" key="1">
    <citation type="submission" date="2019-05" db="EMBL/GenBank/DDBJ databases">
        <title>The metagenome of a microbial culture collection derived from dairy environment covers the genomic content of the human microbiome.</title>
        <authorList>
            <person name="Roder T."/>
            <person name="Wuthrich D."/>
            <person name="Sattari Z."/>
            <person name="Von Ah U."/>
            <person name="Bar C."/>
            <person name="Ronchi F."/>
            <person name="Macpherson A.J."/>
            <person name="Ganal-Vonarburg S.C."/>
            <person name="Bruggmann R."/>
            <person name="Vergeres G."/>
        </authorList>
    </citation>
    <scope>NUCLEOTIDE SEQUENCE [LARGE SCALE GENOMIC DNA]</scope>
    <source>
        <strain evidence="1 2">FAM 1079</strain>
    </source>
</reference>
<proteinExistence type="predicted"/>
<evidence type="ECO:0000313" key="2">
    <source>
        <dbReference type="Proteomes" id="UP000305100"/>
    </source>
</evidence>
<gene>
    <name evidence="1" type="ORF">FEZ41_03535</name>
</gene>
<evidence type="ECO:0000313" key="1">
    <source>
        <dbReference type="EMBL" id="TLQ20462.1"/>
    </source>
</evidence>
<dbReference type="EMBL" id="VBSX01000005">
    <property type="protein sequence ID" value="TLQ20462.1"/>
    <property type="molecule type" value="Genomic_DNA"/>
</dbReference>
<comment type="caution">
    <text evidence="1">The sequence shown here is derived from an EMBL/GenBank/DDBJ whole genome shotgun (WGS) entry which is preliminary data.</text>
</comment>
<accession>A0A5R9CXC4</accession>
<name>A0A5R9CXC4_9LACO</name>
<dbReference type="AlphaFoldDB" id="A0A5R9CXC4"/>
<organism evidence="1 2">
    <name type="scientific">Lentilactobacillus parafarraginis</name>
    <dbReference type="NCBI Taxonomy" id="390842"/>
    <lineage>
        <taxon>Bacteria</taxon>
        <taxon>Bacillati</taxon>
        <taxon>Bacillota</taxon>
        <taxon>Bacilli</taxon>
        <taxon>Lactobacillales</taxon>
        <taxon>Lactobacillaceae</taxon>
        <taxon>Lentilactobacillus</taxon>
    </lineage>
</organism>
<sequence>MNLEKVPFSELIREISKRKEAQILDGGIYSSWELRGKYQHRNIKLPNHYQLILISDIPQLDNN</sequence>
<dbReference type="Proteomes" id="UP000305100">
    <property type="component" value="Unassembled WGS sequence"/>
</dbReference>